<sequence>MADEATAMEEQQEEDEEDDEEAEAEAQGGGGGGGGADGDEDDGVEEEEEEEEEDEEEDGDDDDDDDGEEEEEGEAEDDEELKKDVTPTPTPPSLVEEEQQQQQPADFACPISSTPPAPSSATGPPAAVWPLLKEMGMSSKNELQQVEVELRLLEALEIYHPSKLLGMHRHFILYGLMEYLERRLNHHYTAEEILELLDRFYNLELLKPDEEELELLSQEEEFALPASILAVKEEPRGSS</sequence>
<dbReference type="PANTHER" id="PTHR13581">
    <property type="entry name" value="MRG-BINDING PROTEIN"/>
    <property type="match status" value="1"/>
</dbReference>
<comment type="subcellular location">
    <subcellularLocation>
        <location evidence="1">Nucleus</location>
    </subcellularLocation>
</comment>
<gene>
    <name evidence="8" type="ORF">AXG93_4295s1330</name>
</gene>
<evidence type="ECO:0000256" key="5">
    <source>
        <dbReference type="ARBA" id="ARBA00023163"/>
    </source>
</evidence>
<evidence type="ECO:0000256" key="6">
    <source>
        <dbReference type="ARBA" id="ARBA00023242"/>
    </source>
</evidence>
<evidence type="ECO:0000313" key="8">
    <source>
        <dbReference type="EMBL" id="OAE30178.1"/>
    </source>
</evidence>
<dbReference type="PANTHER" id="PTHR13581:SF5">
    <property type="entry name" value="MRG_MORF4L-BINDING PROTEIN"/>
    <property type="match status" value="1"/>
</dbReference>
<dbReference type="AlphaFoldDB" id="A0A176WAI7"/>
<dbReference type="InterPro" id="IPR012423">
    <property type="entry name" value="Eaf7/MRGBP"/>
</dbReference>
<feature type="compositionally biased region" description="Gly residues" evidence="7">
    <location>
        <begin position="27"/>
        <end position="36"/>
    </location>
</feature>
<evidence type="ECO:0000256" key="3">
    <source>
        <dbReference type="ARBA" id="ARBA00022853"/>
    </source>
</evidence>
<keyword evidence="9" id="KW-1185">Reference proteome</keyword>
<reference evidence="8" key="1">
    <citation type="submission" date="2016-03" db="EMBL/GenBank/DDBJ databases">
        <title>Mechanisms controlling the formation of the plant cell surface in tip-growing cells are functionally conserved among land plants.</title>
        <authorList>
            <person name="Honkanen S."/>
            <person name="Jones V.A."/>
            <person name="Morieri G."/>
            <person name="Champion C."/>
            <person name="Hetherington A.J."/>
            <person name="Kelly S."/>
            <person name="Saint-Marcoux D."/>
            <person name="Proust H."/>
            <person name="Prescott H."/>
            <person name="Dolan L."/>
        </authorList>
    </citation>
    <scope>NUCLEOTIDE SEQUENCE [LARGE SCALE GENOMIC DNA]</scope>
    <source>
        <tissue evidence="8">Whole gametophyte</tissue>
    </source>
</reference>
<proteinExistence type="inferred from homology"/>
<comment type="caution">
    <text evidence="8">The sequence shown here is derived from an EMBL/GenBank/DDBJ whole genome shotgun (WGS) entry which is preliminary data.</text>
</comment>
<evidence type="ECO:0000256" key="2">
    <source>
        <dbReference type="ARBA" id="ARBA00007117"/>
    </source>
</evidence>
<accession>A0A176WAI7</accession>
<keyword evidence="6" id="KW-0539">Nucleus</keyword>
<dbReference type="GO" id="GO:0006325">
    <property type="term" value="P:chromatin organization"/>
    <property type="evidence" value="ECO:0007669"/>
    <property type="project" value="UniProtKB-KW"/>
</dbReference>
<feature type="region of interest" description="Disordered" evidence="7">
    <location>
        <begin position="1"/>
        <end position="125"/>
    </location>
</feature>
<feature type="compositionally biased region" description="Acidic residues" evidence="7">
    <location>
        <begin position="1"/>
        <end position="24"/>
    </location>
</feature>
<keyword evidence="5" id="KW-0804">Transcription</keyword>
<dbReference type="Proteomes" id="UP000077202">
    <property type="component" value="Unassembled WGS sequence"/>
</dbReference>
<protein>
    <submittedName>
        <fullName evidence="8">Uncharacterized protein</fullName>
    </submittedName>
</protein>
<dbReference type="GO" id="GO:0005634">
    <property type="term" value="C:nucleus"/>
    <property type="evidence" value="ECO:0007669"/>
    <property type="project" value="UniProtKB-SubCell"/>
</dbReference>
<evidence type="ECO:0000313" key="9">
    <source>
        <dbReference type="Proteomes" id="UP000077202"/>
    </source>
</evidence>
<name>A0A176WAI7_MARPO</name>
<feature type="compositionally biased region" description="Acidic residues" evidence="7">
    <location>
        <begin position="37"/>
        <end position="79"/>
    </location>
</feature>
<dbReference type="EMBL" id="LVLJ01001351">
    <property type="protein sequence ID" value="OAE30178.1"/>
    <property type="molecule type" value="Genomic_DNA"/>
</dbReference>
<organism evidence="8 9">
    <name type="scientific">Marchantia polymorpha subsp. ruderalis</name>
    <dbReference type="NCBI Taxonomy" id="1480154"/>
    <lineage>
        <taxon>Eukaryota</taxon>
        <taxon>Viridiplantae</taxon>
        <taxon>Streptophyta</taxon>
        <taxon>Embryophyta</taxon>
        <taxon>Marchantiophyta</taxon>
        <taxon>Marchantiopsida</taxon>
        <taxon>Marchantiidae</taxon>
        <taxon>Marchantiales</taxon>
        <taxon>Marchantiaceae</taxon>
        <taxon>Marchantia</taxon>
    </lineage>
</organism>
<dbReference type="GO" id="GO:0006357">
    <property type="term" value="P:regulation of transcription by RNA polymerase II"/>
    <property type="evidence" value="ECO:0007669"/>
    <property type="project" value="TreeGrafter"/>
</dbReference>
<evidence type="ECO:0000256" key="1">
    <source>
        <dbReference type="ARBA" id="ARBA00004123"/>
    </source>
</evidence>
<keyword evidence="3" id="KW-0156">Chromatin regulator</keyword>
<evidence type="ECO:0000256" key="7">
    <source>
        <dbReference type="SAM" id="MobiDB-lite"/>
    </source>
</evidence>
<comment type="similarity">
    <text evidence="2">Belongs to the EAF7 family.</text>
</comment>
<dbReference type="GO" id="GO:0035267">
    <property type="term" value="C:NuA4 histone acetyltransferase complex"/>
    <property type="evidence" value="ECO:0007669"/>
    <property type="project" value="TreeGrafter"/>
</dbReference>
<evidence type="ECO:0000256" key="4">
    <source>
        <dbReference type="ARBA" id="ARBA00023015"/>
    </source>
</evidence>
<dbReference type="Pfam" id="PF07904">
    <property type="entry name" value="Eaf7"/>
    <property type="match status" value="1"/>
</dbReference>
<keyword evidence="4" id="KW-0805">Transcription regulation</keyword>